<dbReference type="InterPro" id="IPR029039">
    <property type="entry name" value="Flavoprotein-like_sf"/>
</dbReference>
<feature type="domain" description="Flavodoxin-like" evidence="1">
    <location>
        <begin position="3"/>
        <end position="153"/>
    </location>
</feature>
<evidence type="ECO:0000259" key="1">
    <source>
        <dbReference type="PROSITE" id="PS50902"/>
    </source>
</evidence>
<dbReference type="PROSITE" id="PS50902">
    <property type="entry name" value="FLAVODOXIN_LIKE"/>
    <property type="match status" value="1"/>
</dbReference>
<dbReference type="SUPFAM" id="SSF52218">
    <property type="entry name" value="Flavoproteins"/>
    <property type="match status" value="1"/>
</dbReference>
<dbReference type="Gene3D" id="3.40.50.360">
    <property type="match status" value="1"/>
</dbReference>
<organism evidence="2 3">
    <name type="scientific">Micrococcoides hystricis</name>
    <dbReference type="NCBI Taxonomy" id="1572761"/>
    <lineage>
        <taxon>Bacteria</taxon>
        <taxon>Bacillati</taxon>
        <taxon>Actinomycetota</taxon>
        <taxon>Actinomycetes</taxon>
        <taxon>Micrococcales</taxon>
        <taxon>Micrococcaceae</taxon>
        <taxon>Micrococcoides</taxon>
    </lineage>
</organism>
<dbReference type="PROSITE" id="PS00201">
    <property type="entry name" value="FLAVODOXIN"/>
    <property type="match status" value="1"/>
</dbReference>
<keyword evidence="3" id="KW-1185">Reference proteome</keyword>
<dbReference type="Proteomes" id="UP001589862">
    <property type="component" value="Unassembled WGS sequence"/>
</dbReference>
<gene>
    <name evidence="2" type="ORF">ACFFFR_11230</name>
</gene>
<accession>A0ABV6PCU5</accession>
<evidence type="ECO:0000313" key="2">
    <source>
        <dbReference type="EMBL" id="MFC0582941.1"/>
    </source>
</evidence>
<dbReference type="Pfam" id="PF12724">
    <property type="entry name" value="Flavodoxin_5"/>
    <property type="match status" value="1"/>
</dbReference>
<dbReference type="InterPro" id="IPR026816">
    <property type="entry name" value="Flavodoxin_dom"/>
</dbReference>
<dbReference type="RefSeq" id="WP_377460501.1">
    <property type="nucleotide sequence ID" value="NZ_JBHLUB010000032.1"/>
</dbReference>
<proteinExistence type="predicted"/>
<dbReference type="InterPro" id="IPR001226">
    <property type="entry name" value="Flavodoxin_CS"/>
</dbReference>
<dbReference type="InterPro" id="IPR052200">
    <property type="entry name" value="Protoporphyrinogen_IX_DH"/>
</dbReference>
<sequence>MSTLVVYASRHGSTKQIAEQIARQLRLAGVKEVKCLPTDEAEAQLPEAKSVIVGSPVYANRWHPDGAVFVEANRQELEDKKLFLFSSGGSPDLEPTIEAGLADYAPEEQVYFQGKLSKASLNPIEKAMIYFAKGQYGDYRDWTKINTWADQLARKVV</sequence>
<protein>
    <submittedName>
        <fullName evidence="2">Flavodoxin domain-containing protein</fullName>
    </submittedName>
</protein>
<dbReference type="PANTHER" id="PTHR38030">
    <property type="entry name" value="PROTOPORPHYRINOGEN IX DEHYDROGENASE [MENAQUINONE]"/>
    <property type="match status" value="1"/>
</dbReference>
<evidence type="ECO:0000313" key="3">
    <source>
        <dbReference type="Proteomes" id="UP001589862"/>
    </source>
</evidence>
<reference evidence="2 3" key="1">
    <citation type="submission" date="2024-09" db="EMBL/GenBank/DDBJ databases">
        <authorList>
            <person name="Sun Q."/>
            <person name="Mori K."/>
        </authorList>
    </citation>
    <scope>NUCLEOTIDE SEQUENCE [LARGE SCALE GENOMIC DNA]</scope>
    <source>
        <strain evidence="2 3">NCAIM B.02604</strain>
    </source>
</reference>
<dbReference type="InterPro" id="IPR008254">
    <property type="entry name" value="Flavodoxin/NO_synth"/>
</dbReference>
<dbReference type="PANTHER" id="PTHR38030:SF2">
    <property type="entry name" value="PROTOPORPHYRINOGEN IX DEHYDROGENASE [QUINONE]"/>
    <property type="match status" value="1"/>
</dbReference>
<comment type="caution">
    <text evidence="2">The sequence shown here is derived from an EMBL/GenBank/DDBJ whole genome shotgun (WGS) entry which is preliminary data.</text>
</comment>
<name>A0ABV6PCU5_9MICC</name>
<dbReference type="EMBL" id="JBHLUB010000032">
    <property type="protein sequence ID" value="MFC0582941.1"/>
    <property type="molecule type" value="Genomic_DNA"/>
</dbReference>